<evidence type="ECO:0000313" key="3">
    <source>
        <dbReference type="Proteomes" id="UP000010816"/>
    </source>
</evidence>
<protein>
    <submittedName>
        <fullName evidence="2">Uncharacterized protein</fullName>
    </submittedName>
</protein>
<gene>
    <name evidence="2" type="ORF">Thimo_1428</name>
</gene>
<name>L0GY36_9GAMM</name>
<sequence>MQSFRAHHVFRISGLLFLATLTGANVQAADGTLVVKSEPDECYNGLGEPYQPYLGEGSCGEGSIAKRNQTYGWALTSHGTDLWIGTGANVSCLGATAGAIFSGEIPSFEAAPNCLDGGGPCLTVCEGPESQFLYERFPLPVPLIERLADSFLGIIGDWRPPEVWVHDTSSGVANQERIAIDDTSLQSTLGLRGAGAHDGVVLMGGPTITGIGLQMFAFDADTKEFIGSRTYLRYSNVRRFVSYRNDLYLGVQKTGGGGAVLRWTGNRSDPFDFVTVGEIDNEVAYLAVYEHRLVASTWVPSPLSSAAGLLGANEPSPPGIWMSPRIPFYGLRAWHADRWRKVWDLSDYEPDPVIAASGGIGDLHQFGGCLYFGTMHPPYVSYQAITAAYGDSVDDPDEAMTKSRRTLAIFRSCDLASWLKSPTFEVLYGEDQLPVFSPGDGEWQDTETGMGPPRYGRSGFQNDFGEPLFENLIQIYTWSMGILDGQLCVGTQENAHSLTGGAALNGGDLWCFPDNWSPAYLANGEGLGNTGNSGFRNIERVGDSLYVATSNGENINDGNQIPMLPAGGFEVIRVDEIVPSEPE</sequence>
<keyword evidence="1" id="KW-0732">Signal</keyword>
<dbReference type="RefSeq" id="WP_015280361.1">
    <property type="nucleotide sequence ID" value="NC_019940.1"/>
</dbReference>
<dbReference type="eggNOG" id="ENOG502ZC7T">
    <property type="taxonomic scope" value="Bacteria"/>
</dbReference>
<dbReference type="Proteomes" id="UP000010816">
    <property type="component" value="Chromosome"/>
</dbReference>
<feature type="signal peptide" evidence="1">
    <location>
        <begin position="1"/>
        <end position="28"/>
    </location>
</feature>
<evidence type="ECO:0000313" key="2">
    <source>
        <dbReference type="EMBL" id="AGA90219.1"/>
    </source>
</evidence>
<dbReference type="OrthoDB" id="1746166at2"/>
<proteinExistence type="predicted"/>
<dbReference type="HOGENOM" id="CLU_034272_0_0_6"/>
<keyword evidence="3" id="KW-1185">Reference proteome</keyword>
<reference evidence="2 3" key="1">
    <citation type="submission" date="2011-09" db="EMBL/GenBank/DDBJ databases">
        <title>Complete sequence of chromosome of Thioflavicoccus mobilis 8321.</title>
        <authorList>
            <consortium name="US DOE Joint Genome Institute"/>
            <person name="Lucas S."/>
            <person name="Han J."/>
            <person name="Lapidus A."/>
            <person name="Cheng J.-F."/>
            <person name="Goodwin L."/>
            <person name="Pitluck S."/>
            <person name="Peters L."/>
            <person name="Ovchinnikova G."/>
            <person name="Lu M."/>
            <person name="Detter J.C."/>
            <person name="Han C."/>
            <person name="Tapia R."/>
            <person name="Land M."/>
            <person name="Hauser L."/>
            <person name="Kyrpides N."/>
            <person name="Ivanova N."/>
            <person name="Pagani I."/>
            <person name="Vogl K."/>
            <person name="Liu Z."/>
            <person name="Imhoff J."/>
            <person name="Thiel V."/>
            <person name="Frigaard N.-U."/>
            <person name="Bryant D."/>
            <person name="Woyke T."/>
        </authorList>
    </citation>
    <scope>NUCLEOTIDE SEQUENCE [LARGE SCALE GENOMIC DNA]</scope>
    <source>
        <strain evidence="2 3">8321</strain>
    </source>
</reference>
<dbReference type="KEGG" id="tmb:Thimo_1428"/>
<feature type="chain" id="PRO_5003943205" evidence="1">
    <location>
        <begin position="29"/>
        <end position="583"/>
    </location>
</feature>
<dbReference type="EMBL" id="CP003051">
    <property type="protein sequence ID" value="AGA90219.1"/>
    <property type="molecule type" value="Genomic_DNA"/>
</dbReference>
<accession>L0GY36</accession>
<evidence type="ECO:0000256" key="1">
    <source>
        <dbReference type="SAM" id="SignalP"/>
    </source>
</evidence>
<organism evidence="2 3">
    <name type="scientific">Thioflavicoccus mobilis 8321</name>
    <dbReference type="NCBI Taxonomy" id="765912"/>
    <lineage>
        <taxon>Bacteria</taxon>
        <taxon>Pseudomonadati</taxon>
        <taxon>Pseudomonadota</taxon>
        <taxon>Gammaproteobacteria</taxon>
        <taxon>Chromatiales</taxon>
        <taxon>Chromatiaceae</taxon>
        <taxon>Thioflavicoccus</taxon>
    </lineage>
</organism>
<dbReference type="AlphaFoldDB" id="L0GY36"/>